<dbReference type="Pfam" id="PF04672">
    <property type="entry name" value="Methyltransf_19"/>
    <property type="match status" value="1"/>
</dbReference>
<dbReference type="InterPro" id="IPR029063">
    <property type="entry name" value="SAM-dependent_MTases_sf"/>
</dbReference>
<dbReference type="GO" id="GO:0032259">
    <property type="term" value="P:methylation"/>
    <property type="evidence" value="ECO:0007669"/>
    <property type="project" value="UniProtKB-KW"/>
</dbReference>
<gene>
    <name evidence="1" type="ORF">F9B16_18385</name>
</gene>
<proteinExistence type="predicted"/>
<dbReference type="Gene3D" id="3.40.50.150">
    <property type="entry name" value="Vaccinia Virus protein VP39"/>
    <property type="match status" value="1"/>
</dbReference>
<keyword evidence="1" id="KW-0489">Methyltransferase</keyword>
<dbReference type="InterPro" id="IPR006764">
    <property type="entry name" value="SAM_dep_MeTrfase_SAV2177_type"/>
</dbReference>
<evidence type="ECO:0000313" key="2">
    <source>
        <dbReference type="Proteomes" id="UP000483004"/>
    </source>
</evidence>
<evidence type="ECO:0000313" key="1">
    <source>
        <dbReference type="EMBL" id="KAB2380145.1"/>
    </source>
</evidence>
<comment type="caution">
    <text evidence="1">The sequence shown here is derived from an EMBL/GenBank/DDBJ whole genome shotgun (WGS) entry which is preliminary data.</text>
</comment>
<accession>A0A6L3W0K4</accession>
<dbReference type="EMBL" id="WBMR01000047">
    <property type="protein sequence ID" value="KAB2380145.1"/>
    <property type="molecule type" value="Genomic_DNA"/>
</dbReference>
<organism evidence="1 2">
    <name type="scientific">Actinomadura montaniterrae</name>
    <dbReference type="NCBI Taxonomy" id="1803903"/>
    <lineage>
        <taxon>Bacteria</taxon>
        <taxon>Bacillati</taxon>
        <taxon>Actinomycetota</taxon>
        <taxon>Actinomycetes</taxon>
        <taxon>Streptosporangiales</taxon>
        <taxon>Thermomonosporaceae</taxon>
        <taxon>Actinomadura</taxon>
    </lineage>
</organism>
<keyword evidence="1" id="KW-0808">Transferase</keyword>
<dbReference type="AlphaFoldDB" id="A0A6L3W0K4"/>
<dbReference type="SUPFAM" id="SSF53335">
    <property type="entry name" value="S-adenosyl-L-methionine-dependent methyltransferases"/>
    <property type="match status" value="1"/>
</dbReference>
<sequence length="267" mass="28940">MAADEPVIDTSVPHSARVWNYWLGGKDNYPVDREVGEQVRRVYPGIVDVARHSRAFLGRAVRYLAGEAGVEQFLDIGTGLPTVDNTHEVAQRVNPGSRIVYVDNDPLVLTHARALLSSTPEGACDYISADVREPDAILERAAATLDFGRPVALMMLGILGNVWDDAEAKDIRDRLVGALAPGSFLVLEDGTDKVDPEAAAQAEQTRAEAGDPYKLRSPEQIAGYFDGLELLDPGVVSVSQWRPEPNPWGNPPEVTAFCGVARKPSLT</sequence>
<dbReference type="PIRSF" id="PIRSF017393">
    <property type="entry name" value="MTase_SAV2177"/>
    <property type="match status" value="1"/>
</dbReference>
<reference evidence="1 2" key="1">
    <citation type="submission" date="2019-09" db="EMBL/GenBank/DDBJ databases">
        <title>Actinomadura physcomitrii sp. nov., a novel actinomycete isolated from moss [Physcomitrium sphaericum (Ludw) Fuernr].</title>
        <authorList>
            <person name="Liu C."/>
            <person name="Zhuang X."/>
        </authorList>
    </citation>
    <scope>NUCLEOTIDE SEQUENCE [LARGE SCALE GENOMIC DNA]</scope>
    <source>
        <strain evidence="1 2">CYP1-1B</strain>
    </source>
</reference>
<dbReference type="GO" id="GO:0008168">
    <property type="term" value="F:methyltransferase activity"/>
    <property type="evidence" value="ECO:0007669"/>
    <property type="project" value="UniProtKB-KW"/>
</dbReference>
<dbReference type="OrthoDB" id="3216820at2"/>
<protein>
    <submittedName>
        <fullName evidence="1">SAM-dependent methyltransferase</fullName>
    </submittedName>
</protein>
<dbReference type="RefSeq" id="WP_151541312.1">
    <property type="nucleotide sequence ID" value="NZ_WBMR01000047.1"/>
</dbReference>
<keyword evidence="2" id="KW-1185">Reference proteome</keyword>
<name>A0A6L3W0K4_9ACTN</name>
<dbReference type="Proteomes" id="UP000483004">
    <property type="component" value="Unassembled WGS sequence"/>
</dbReference>